<evidence type="ECO:0000256" key="1">
    <source>
        <dbReference type="SAM" id="Phobius"/>
    </source>
</evidence>
<evidence type="ECO:0000313" key="3">
    <source>
        <dbReference type="Proteomes" id="UP000261704"/>
    </source>
</evidence>
<keyword evidence="1" id="KW-0812">Transmembrane</keyword>
<evidence type="ECO:0008006" key="4">
    <source>
        <dbReference type="Google" id="ProtNLM"/>
    </source>
</evidence>
<dbReference type="Proteomes" id="UP000261704">
    <property type="component" value="Chromosome"/>
</dbReference>
<proteinExistence type="predicted"/>
<name>A0A347UDF5_9RHOB</name>
<gene>
    <name evidence="2" type="ORF">BAR1_02405</name>
</gene>
<organism evidence="2 3">
    <name type="scientific">Profundibacter amoris</name>
    <dbReference type="NCBI Taxonomy" id="2171755"/>
    <lineage>
        <taxon>Bacteria</taxon>
        <taxon>Pseudomonadati</taxon>
        <taxon>Pseudomonadota</taxon>
        <taxon>Alphaproteobacteria</taxon>
        <taxon>Rhodobacterales</taxon>
        <taxon>Paracoccaceae</taxon>
        <taxon>Profundibacter</taxon>
    </lineage>
</organism>
<dbReference type="EMBL" id="CP032125">
    <property type="protein sequence ID" value="AXX96883.1"/>
    <property type="molecule type" value="Genomic_DNA"/>
</dbReference>
<keyword evidence="1" id="KW-1133">Transmembrane helix</keyword>
<reference evidence="2 3" key="1">
    <citation type="submission" date="2018-09" db="EMBL/GenBank/DDBJ databases">
        <title>Profundibacter amoris BAR1 gen. nov., sp. nov., a new member of the Roseobacter clade isolated at Lokis Castle Vent Field on the Arctic Mid-Oceanic Ridge.</title>
        <authorList>
            <person name="Le Moine Bauer S."/>
            <person name="Sjoeberg A.G."/>
            <person name="L'Haridon S."/>
            <person name="Stokke R."/>
            <person name="Roalkvam I."/>
            <person name="Steen I.H."/>
            <person name="Dahle H."/>
        </authorList>
    </citation>
    <scope>NUCLEOTIDE SEQUENCE [LARGE SCALE GENOMIC DNA]</scope>
    <source>
        <strain evidence="2 3">BAR1</strain>
    </source>
</reference>
<dbReference type="KEGG" id="pamo:BAR1_02405"/>
<keyword evidence="1" id="KW-0472">Membrane</keyword>
<evidence type="ECO:0000313" key="2">
    <source>
        <dbReference type="EMBL" id="AXX96883.1"/>
    </source>
</evidence>
<protein>
    <recommendedName>
        <fullName evidence="4">NfeD family protein</fullName>
    </recommendedName>
</protein>
<dbReference type="AlphaFoldDB" id="A0A347UDF5"/>
<keyword evidence="3" id="KW-1185">Reference proteome</keyword>
<dbReference type="OrthoDB" id="7745385at2"/>
<dbReference type="RefSeq" id="WP_118941541.1">
    <property type="nucleotide sequence ID" value="NZ_CP032125.1"/>
</dbReference>
<sequence>MWTTWWLWMAGGLILGIMEVLAPTFILLGFAIGAFVTGGFLYFGGGVAFFSATLPYTLVFFAVVSVASWLVMRMVFGVNREKVKTYSKDVDIND</sequence>
<feature type="transmembrane region" description="Helical" evidence="1">
    <location>
        <begin position="56"/>
        <end position="76"/>
    </location>
</feature>
<accession>A0A347UDF5</accession>